<sequence>MEASSSRHGRKYKSRKERPCDACRRRKVCCIRDSGDEACSLCRTSGQVCSYDQGPTPRRRRPQPVVAGLPGNHTSAMGSAAVADAGASTSTLSQAEHVVTDGQAPGPRRTEWISQYVGPSGDLDPFVLMHSTFSQSDLHKTEDFACLRVRVADAPPAMFVLVPEHYLSARPAHYPSSDLLDTVYPLHHELLTTYFEVIHTSYPILDPSRFTKGNEIDLPLLAAMYGLSMPFCPAAKDTIQNPLHDYVSRALSTESRAPHLETIETALLFIQRHPEAHRTPPLPGVYPDIGALVGMSHDLGLNVDPSGWNLPPLDRSRRKRLWWSTYIVDKWAAFGLGRPSFIHDDGFTVPLPTPEDLPATMITGTFLPCTCSRMFVAMAALTQILSTILSTFYTTKSVEKLGAATAEEIGRLGAYFDMQLANFRARYLSELLRVSDIFLDSTGTLFLAFHTVKIAVHKAVLGSLPPSEPLCQQIRSQVKVTIDAISTQLENLQVTRLRAFWWSPISRSNFSMAGSFMFSMLLSSVTEEEVEYWTNEITRYRRLLDMHSLSFETTKLASARMNALASVGQAKRDNTTPSSSSIATLHQTFCRDFGLDLTTA</sequence>
<name>N1PQT2_DOTSN</name>
<dbReference type="InterPro" id="IPR007219">
    <property type="entry name" value="XnlR_reg_dom"/>
</dbReference>
<dbReference type="InterPro" id="IPR036864">
    <property type="entry name" value="Zn2-C6_fun-type_DNA-bd_sf"/>
</dbReference>
<dbReference type="GO" id="GO:0000981">
    <property type="term" value="F:DNA-binding transcription factor activity, RNA polymerase II-specific"/>
    <property type="evidence" value="ECO:0007669"/>
    <property type="project" value="InterPro"/>
</dbReference>
<dbReference type="Proteomes" id="UP000016933">
    <property type="component" value="Unassembled WGS sequence"/>
</dbReference>
<dbReference type="GO" id="GO:0008270">
    <property type="term" value="F:zinc ion binding"/>
    <property type="evidence" value="ECO:0007669"/>
    <property type="project" value="InterPro"/>
</dbReference>
<dbReference type="GO" id="GO:0001080">
    <property type="term" value="P:nitrogen catabolite activation of transcription from RNA polymerase II promoter"/>
    <property type="evidence" value="ECO:0007669"/>
    <property type="project" value="TreeGrafter"/>
</dbReference>
<dbReference type="AlphaFoldDB" id="N1PQT2"/>
<dbReference type="CDD" id="cd00067">
    <property type="entry name" value="GAL4"/>
    <property type="match status" value="1"/>
</dbReference>
<dbReference type="CDD" id="cd12148">
    <property type="entry name" value="fungal_TF_MHR"/>
    <property type="match status" value="1"/>
</dbReference>
<keyword evidence="5" id="KW-1185">Reference proteome</keyword>
<dbReference type="OrthoDB" id="3034343at2759"/>
<evidence type="ECO:0000259" key="3">
    <source>
        <dbReference type="PROSITE" id="PS50048"/>
    </source>
</evidence>
<evidence type="ECO:0000256" key="1">
    <source>
        <dbReference type="ARBA" id="ARBA00022723"/>
    </source>
</evidence>
<accession>N1PQT2</accession>
<dbReference type="PANTHER" id="PTHR31668">
    <property type="entry name" value="GLUCOSE TRANSPORT TRANSCRIPTION REGULATOR RGT1-RELATED-RELATED"/>
    <property type="match status" value="1"/>
</dbReference>
<evidence type="ECO:0000313" key="4">
    <source>
        <dbReference type="EMBL" id="EME44715.1"/>
    </source>
</evidence>
<dbReference type="GO" id="GO:0003677">
    <property type="term" value="F:DNA binding"/>
    <property type="evidence" value="ECO:0007669"/>
    <property type="project" value="InterPro"/>
</dbReference>
<dbReference type="SUPFAM" id="SSF57701">
    <property type="entry name" value="Zn2/Cys6 DNA-binding domain"/>
    <property type="match status" value="1"/>
</dbReference>
<dbReference type="InterPro" id="IPR001138">
    <property type="entry name" value="Zn2Cys6_DnaBD"/>
</dbReference>
<dbReference type="HOGENOM" id="CLU_006632_5_0_1"/>
<dbReference type="EMBL" id="KB446539">
    <property type="protein sequence ID" value="EME44715.1"/>
    <property type="molecule type" value="Genomic_DNA"/>
</dbReference>
<dbReference type="GO" id="GO:0006351">
    <property type="term" value="P:DNA-templated transcription"/>
    <property type="evidence" value="ECO:0007669"/>
    <property type="project" value="InterPro"/>
</dbReference>
<dbReference type="GO" id="GO:0005634">
    <property type="term" value="C:nucleus"/>
    <property type="evidence" value="ECO:0007669"/>
    <property type="project" value="TreeGrafter"/>
</dbReference>
<reference evidence="4 5" key="2">
    <citation type="journal article" date="2012" name="PLoS Pathog.">
        <title>Diverse lifestyles and strategies of plant pathogenesis encoded in the genomes of eighteen Dothideomycetes fungi.</title>
        <authorList>
            <person name="Ohm R.A."/>
            <person name="Feau N."/>
            <person name="Henrissat B."/>
            <person name="Schoch C.L."/>
            <person name="Horwitz B.A."/>
            <person name="Barry K.W."/>
            <person name="Condon B.J."/>
            <person name="Copeland A.C."/>
            <person name="Dhillon B."/>
            <person name="Glaser F."/>
            <person name="Hesse C.N."/>
            <person name="Kosti I."/>
            <person name="LaButti K."/>
            <person name="Lindquist E.A."/>
            <person name="Lucas S."/>
            <person name="Salamov A.A."/>
            <person name="Bradshaw R.E."/>
            <person name="Ciuffetti L."/>
            <person name="Hamelin R.C."/>
            <person name="Kema G.H.J."/>
            <person name="Lawrence C."/>
            <person name="Scott J.A."/>
            <person name="Spatafora J.W."/>
            <person name="Turgeon B.G."/>
            <person name="de Wit P.J.G.M."/>
            <person name="Zhong S."/>
            <person name="Goodwin S.B."/>
            <person name="Grigoriev I.V."/>
        </authorList>
    </citation>
    <scope>NUCLEOTIDE SEQUENCE [LARGE SCALE GENOMIC DNA]</scope>
    <source>
        <strain evidence="5">NZE10 / CBS 128990</strain>
    </source>
</reference>
<dbReference type="Gene3D" id="4.10.240.10">
    <property type="entry name" value="Zn(2)-C6 fungal-type DNA-binding domain"/>
    <property type="match status" value="1"/>
</dbReference>
<dbReference type="SMART" id="SM00906">
    <property type="entry name" value="Fungal_trans"/>
    <property type="match status" value="1"/>
</dbReference>
<organism evidence="4 5">
    <name type="scientific">Dothistroma septosporum (strain NZE10 / CBS 128990)</name>
    <name type="common">Red band needle blight fungus</name>
    <name type="synonym">Mycosphaerella pini</name>
    <dbReference type="NCBI Taxonomy" id="675120"/>
    <lineage>
        <taxon>Eukaryota</taxon>
        <taxon>Fungi</taxon>
        <taxon>Dikarya</taxon>
        <taxon>Ascomycota</taxon>
        <taxon>Pezizomycotina</taxon>
        <taxon>Dothideomycetes</taxon>
        <taxon>Dothideomycetidae</taxon>
        <taxon>Mycosphaerellales</taxon>
        <taxon>Mycosphaerellaceae</taxon>
        <taxon>Dothistroma</taxon>
    </lineage>
</organism>
<protein>
    <recommendedName>
        <fullName evidence="3">Zn(2)-C6 fungal-type domain-containing protein</fullName>
    </recommendedName>
</protein>
<dbReference type="SMART" id="SM00066">
    <property type="entry name" value="GAL4"/>
    <property type="match status" value="1"/>
</dbReference>
<gene>
    <name evidence="4" type="ORF">DOTSEDRAFT_53722</name>
</gene>
<dbReference type="InterPro" id="IPR050797">
    <property type="entry name" value="Carb_Metab_Trans_Reg"/>
</dbReference>
<dbReference type="PROSITE" id="PS00463">
    <property type="entry name" value="ZN2_CY6_FUNGAL_1"/>
    <property type="match status" value="1"/>
</dbReference>
<dbReference type="Pfam" id="PF04082">
    <property type="entry name" value="Fungal_trans"/>
    <property type="match status" value="1"/>
</dbReference>
<proteinExistence type="predicted"/>
<evidence type="ECO:0000313" key="5">
    <source>
        <dbReference type="Proteomes" id="UP000016933"/>
    </source>
</evidence>
<keyword evidence="1" id="KW-0479">Metal-binding</keyword>
<dbReference type="eggNOG" id="ENOG502QQXX">
    <property type="taxonomic scope" value="Eukaryota"/>
</dbReference>
<dbReference type="PANTHER" id="PTHR31668:SF10">
    <property type="entry name" value="ZN(II)2CYS6 TRANSCRIPTION FACTOR (EUROFUNG)"/>
    <property type="match status" value="1"/>
</dbReference>
<dbReference type="OMA" id="FWWSPIS"/>
<keyword evidence="2" id="KW-0539">Nucleus</keyword>
<evidence type="ECO:0000256" key="2">
    <source>
        <dbReference type="ARBA" id="ARBA00023242"/>
    </source>
</evidence>
<reference evidence="5" key="1">
    <citation type="journal article" date="2012" name="PLoS Genet.">
        <title>The genomes of the fungal plant pathogens Cladosporium fulvum and Dothistroma septosporum reveal adaptation to different hosts and lifestyles but also signatures of common ancestry.</title>
        <authorList>
            <person name="de Wit P.J.G.M."/>
            <person name="van der Burgt A."/>
            <person name="Oekmen B."/>
            <person name="Stergiopoulos I."/>
            <person name="Abd-Elsalam K.A."/>
            <person name="Aerts A.L."/>
            <person name="Bahkali A.H."/>
            <person name="Beenen H.G."/>
            <person name="Chettri P."/>
            <person name="Cox M.P."/>
            <person name="Datema E."/>
            <person name="de Vries R.P."/>
            <person name="Dhillon B."/>
            <person name="Ganley A.R."/>
            <person name="Griffiths S.A."/>
            <person name="Guo Y."/>
            <person name="Hamelin R.C."/>
            <person name="Henrissat B."/>
            <person name="Kabir M.S."/>
            <person name="Jashni M.K."/>
            <person name="Kema G."/>
            <person name="Klaubauf S."/>
            <person name="Lapidus A."/>
            <person name="Levasseur A."/>
            <person name="Lindquist E."/>
            <person name="Mehrabi R."/>
            <person name="Ohm R.A."/>
            <person name="Owen T.J."/>
            <person name="Salamov A."/>
            <person name="Schwelm A."/>
            <person name="Schijlen E."/>
            <person name="Sun H."/>
            <person name="van den Burg H.A."/>
            <person name="van Ham R.C.H.J."/>
            <person name="Zhang S."/>
            <person name="Goodwin S.B."/>
            <person name="Grigoriev I.V."/>
            <person name="Collemare J."/>
            <person name="Bradshaw R.E."/>
        </authorList>
    </citation>
    <scope>NUCLEOTIDE SEQUENCE [LARGE SCALE GENOMIC DNA]</scope>
    <source>
        <strain evidence="5">NZE10 / CBS 128990</strain>
    </source>
</reference>
<dbReference type="STRING" id="675120.N1PQT2"/>
<feature type="domain" description="Zn(2)-C6 fungal-type" evidence="3">
    <location>
        <begin position="19"/>
        <end position="51"/>
    </location>
</feature>
<dbReference type="PROSITE" id="PS50048">
    <property type="entry name" value="ZN2_CY6_FUNGAL_2"/>
    <property type="match status" value="1"/>
</dbReference>